<dbReference type="EMBL" id="BSXT01018866">
    <property type="protein sequence ID" value="GMG15104.1"/>
    <property type="molecule type" value="Genomic_DNA"/>
</dbReference>
<dbReference type="GO" id="GO:0003676">
    <property type="term" value="F:nucleic acid binding"/>
    <property type="evidence" value="ECO:0007669"/>
    <property type="project" value="InterPro"/>
</dbReference>
<organism evidence="2 3">
    <name type="scientific">Phytophthora fragariaefolia</name>
    <dbReference type="NCBI Taxonomy" id="1490495"/>
    <lineage>
        <taxon>Eukaryota</taxon>
        <taxon>Sar</taxon>
        <taxon>Stramenopiles</taxon>
        <taxon>Oomycota</taxon>
        <taxon>Peronosporomycetes</taxon>
        <taxon>Peronosporales</taxon>
        <taxon>Peronosporaceae</taxon>
        <taxon>Phytophthora</taxon>
    </lineage>
</organism>
<dbReference type="InterPro" id="IPR043128">
    <property type="entry name" value="Rev_trsase/Diguanyl_cyclase"/>
</dbReference>
<gene>
    <name evidence="2" type="ORF">Pfra01_002933800</name>
</gene>
<reference evidence="2" key="1">
    <citation type="submission" date="2023-04" db="EMBL/GenBank/DDBJ databases">
        <title>Phytophthora fragariaefolia NBRC 109709.</title>
        <authorList>
            <person name="Ichikawa N."/>
            <person name="Sato H."/>
            <person name="Tonouchi N."/>
        </authorList>
    </citation>
    <scope>NUCLEOTIDE SEQUENCE</scope>
    <source>
        <strain evidence="2">NBRC 109709</strain>
    </source>
</reference>
<dbReference type="SUPFAM" id="SSF53098">
    <property type="entry name" value="Ribonuclease H-like"/>
    <property type="match status" value="1"/>
</dbReference>
<dbReference type="Gene3D" id="3.10.10.10">
    <property type="entry name" value="HIV Type 1 Reverse Transcriptase, subunit A, domain 1"/>
    <property type="match status" value="1"/>
</dbReference>
<dbReference type="Proteomes" id="UP001165121">
    <property type="component" value="Unassembled WGS sequence"/>
</dbReference>
<dbReference type="Gene3D" id="3.30.420.10">
    <property type="entry name" value="Ribonuclease H-like superfamily/Ribonuclease H"/>
    <property type="match status" value="1"/>
</dbReference>
<dbReference type="InterPro" id="IPR050951">
    <property type="entry name" value="Retrovirus_Pol_polyprotein"/>
</dbReference>
<dbReference type="InterPro" id="IPR043502">
    <property type="entry name" value="DNA/RNA_pol_sf"/>
</dbReference>
<keyword evidence="3" id="KW-1185">Reference proteome</keyword>
<dbReference type="SUPFAM" id="SSF56672">
    <property type="entry name" value="DNA/RNA polymerases"/>
    <property type="match status" value="1"/>
</dbReference>
<sequence>MPGSKIYSAIDLTDGFYQILMRTSDIPLTAVSTPSGMLWEWLVIPQCMHFLRAGNPGAWLLCQQYGRARRSREGHVDLFLASAQERERTSAMARFNQLGSQYNFVVHYKLDKSNILANALSRRPDCDPRPDLGASDLWNDDADKKYTTCVAAGITTTEVHAVSPLRDAIVSVYDVDAFLSEIRGYLRGPSEVGLGCRAPRDSPNDVYGYPSCDRWQTERVNRVLVDVLRSYATSFESWGSFLPLAEFALNNAVHASTGLTPFFVNHARHPHVLALLAVNDPSAARVSTRGGGGMAPSVRDMPDSQSSNEEEASAPSDSESKSHHNAFAAWATNVLITPMTPVNRAMSVPTTSDPVTGAGSTMAITSSRLT</sequence>
<accession>A0A9W6YLH6</accession>
<evidence type="ECO:0000313" key="3">
    <source>
        <dbReference type="Proteomes" id="UP001165121"/>
    </source>
</evidence>
<dbReference type="AlphaFoldDB" id="A0A9W6YLH6"/>
<dbReference type="Gene3D" id="3.30.70.270">
    <property type="match status" value="1"/>
</dbReference>
<dbReference type="PANTHER" id="PTHR37984:SF5">
    <property type="entry name" value="PROTEIN NYNRIN-LIKE"/>
    <property type="match status" value="1"/>
</dbReference>
<proteinExistence type="predicted"/>
<protein>
    <submittedName>
        <fullName evidence="2">Unnamed protein product</fullName>
    </submittedName>
</protein>
<dbReference type="InterPro" id="IPR012337">
    <property type="entry name" value="RNaseH-like_sf"/>
</dbReference>
<dbReference type="InterPro" id="IPR036397">
    <property type="entry name" value="RNaseH_sf"/>
</dbReference>
<evidence type="ECO:0000313" key="2">
    <source>
        <dbReference type="EMBL" id="GMG15104.1"/>
    </source>
</evidence>
<dbReference type="PANTHER" id="PTHR37984">
    <property type="entry name" value="PROTEIN CBG26694"/>
    <property type="match status" value="1"/>
</dbReference>
<comment type="caution">
    <text evidence="2">The sequence shown here is derived from an EMBL/GenBank/DDBJ whole genome shotgun (WGS) entry which is preliminary data.</text>
</comment>
<name>A0A9W6YLH6_9STRA</name>
<feature type="compositionally biased region" description="Polar residues" evidence="1">
    <location>
        <begin position="348"/>
        <end position="370"/>
    </location>
</feature>
<dbReference type="OrthoDB" id="1732603at2759"/>
<evidence type="ECO:0000256" key="1">
    <source>
        <dbReference type="SAM" id="MobiDB-lite"/>
    </source>
</evidence>
<feature type="region of interest" description="Disordered" evidence="1">
    <location>
        <begin position="345"/>
        <end position="370"/>
    </location>
</feature>
<feature type="region of interest" description="Disordered" evidence="1">
    <location>
        <begin position="285"/>
        <end position="323"/>
    </location>
</feature>